<gene>
    <name evidence="1" type="ORF">G0Q06_13050</name>
</gene>
<comment type="caution">
    <text evidence="1">The sequence shown here is derived from an EMBL/GenBank/DDBJ whole genome shotgun (WGS) entry which is preliminary data.</text>
</comment>
<dbReference type="Proteomes" id="UP000478417">
    <property type="component" value="Unassembled WGS sequence"/>
</dbReference>
<dbReference type="EMBL" id="JAAGNX010000003">
    <property type="protein sequence ID" value="NDV63386.1"/>
    <property type="molecule type" value="Genomic_DNA"/>
</dbReference>
<dbReference type="RefSeq" id="WP_163966892.1">
    <property type="nucleotide sequence ID" value="NZ_JAAGNX010000003.1"/>
</dbReference>
<dbReference type="PROSITE" id="PS51257">
    <property type="entry name" value="PROKAR_LIPOPROTEIN"/>
    <property type="match status" value="1"/>
</dbReference>
<evidence type="ECO:0000313" key="1">
    <source>
        <dbReference type="EMBL" id="NDV63386.1"/>
    </source>
</evidence>
<evidence type="ECO:0000313" key="2">
    <source>
        <dbReference type="Proteomes" id="UP000478417"/>
    </source>
</evidence>
<name>A0A6B2M4V4_9BACT</name>
<dbReference type="AlphaFoldDB" id="A0A6B2M4V4"/>
<proteinExistence type="predicted"/>
<keyword evidence="2" id="KW-1185">Reference proteome</keyword>
<reference evidence="1 2" key="1">
    <citation type="submission" date="2020-02" db="EMBL/GenBank/DDBJ databases">
        <title>Albibacoteraceae fam. nov., the first described family within the subdivision 4 Verrucomicrobia.</title>
        <authorList>
            <person name="Xi F."/>
        </authorList>
    </citation>
    <scope>NUCLEOTIDE SEQUENCE [LARGE SCALE GENOMIC DNA]</scope>
    <source>
        <strain evidence="1 2">CK1056</strain>
    </source>
</reference>
<protein>
    <recommendedName>
        <fullName evidence="3">Lipoprotein</fullName>
    </recommendedName>
</protein>
<organism evidence="1 2">
    <name type="scientific">Oceanipulchritudo coccoides</name>
    <dbReference type="NCBI Taxonomy" id="2706888"/>
    <lineage>
        <taxon>Bacteria</taxon>
        <taxon>Pseudomonadati</taxon>
        <taxon>Verrucomicrobiota</taxon>
        <taxon>Opitutia</taxon>
        <taxon>Puniceicoccales</taxon>
        <taxon>Oceanipulchritudinaceae</taxon>
        <taxon>Oceanipulchritudo</taxon>
    </lineage>
</organism>
<evidence type="ECO:0008006" key="3">
    <source>
        <dbReference type="Google" id="ProtNLM"/>
    </source>
</evidence>
<accession>A0A6B2M4V4</accession>
<sequence>MKNFLLVILVFFAGLGCSKEEPLVFPSEARIFDKNGYILLPEAGTILIKEGESIVVCDYEVDTPKRITIEAWKYYNNQKLDSARKTIEFTGAGRDIHAPAQIFGFHLTFYGYNTLAMFSTYEYAVLPVENLPLTELIGMMNGGEISFYTKK</sequence>